<dbReference type="SUPFAM" id="SSF55785">
    <property type="entry name" value="PYP-like sensor domain (PAS domain)"/>
    <property type="match status" value="1"/>
</dbReference>
<evidence type="ECO:0000256" key="7">
    <source>
        <dbReference type="ARBA" id="ARBA00022840"/>
    </source>
</evidence>
<evidence type="ECO:0000256" key="12">
    <source>
        <dbReference type="SAM" id="Phobius"/>
    </source>
</evidence>
<dbReference type="InterPro" id="IPR011006">
    <property type="entry name" value="CheY-like_superfamily"/>
</dbReference>
<dbReference type="AlphaFoldDB" id="A0A562KWN3"/>
<evidence type="ECO:0000256" key="3">
    <source>
        <dbReference type="ARBA" id="ARBA00022553"/>
    </source>
</evidence>
<evidence type="ECO:0000256" key="1">
    <source>
        <dbReference type="ARBA" id="ARBA00000085"/>
    </source>
</evidence>
<comment type="catalytic activity">
    <reaction evidence="1">
        <text>ATP + protein L-histidine = ADP + protein N-phospho-L-histidine.</text>
        <dbReference type="EC" id="2.7.13.3"/>
    </reaction>
</comment>
<keyword evidence="5" id="KW-0547">Nucleotide-binding</keyword>
<accession>A0A562KWN3</accession>
<feature type="transmembrane region" description="Helical" evidence="12">
    <location>
        <begin position="116"/>
        <end position="134"/>
    </location>
</feature>
<dbReference type="FunFam" id="1.10.287.130:FF:000002">
    <property type="entry name" value="Two-component osmosensing histidine kinase"/>
    <property type="match status" value="1"/>
</dbReference>
<dbReference type="InterPro" id="IPR000700">
    <property type="entry name" value="PAS-assoc_C"/>
</dbReference>
<keyword evidence="6 16" id="KW-0418">Kinase</keyword>
<dbReference type="InterPro" id="IPR013656">
    <property type="entry name" value="PAS_4"/>
</dbReference>
<keyword evidence="12" id="KW-0812">Transmembrane</keyword>
<keyword evidence="3 11" id="KW-0597">Phosphoprotein</keyword>
<dbReference type="CDD" id="cd00082">
    <property type="entry name" value="HisKA"/>
    <property type="match status" value="1"/>
</dbReference>
<dbReference type="GO" id="GO:0005524">
    <property type="term" value="F:ATP binding"/>
    <property type="evidence" value="ECO:0007669"/>
    <property type="project" value="UniProtKB-KW"/>
</dbReference>
<feature type="modified residue" description="4-aspartylphosphate" evidence="11">
    <location>
        <position position="669"/>
    </location>
</feature>
<keyword evidence="17" id="KW-1185">Reference proteome</keyword>
<dbReference type="InterPro" id="IPR036890">
    <property type="entry name" value="HATPase_C_sf"/>
</dbReference>
<evidence type="ECO:0000256" key="6">
    <source>
        <dbReference type="ARBA" id="ARBA00022777"/>
    </source>
</evidence>
<evidence type="ECO:0000256" key="5">
    <source>
        <dbReference type="ARBA" id="ARBA00022741"/>
    </source>
</evidence>
<dbReference type="Pfam" id="PF00512">
    <property type="entry name" value="HisKA"/>
    <property type="match status" value="1"/>
</dbReference>
<dbReference type="Gene3D" id="3.30.450.20">
    <property type="entry name" value="PAS domain"/>
    <property type="match status" value="1"/>
</dbReference>
<keyword evidence="12" id="KW-1133">Transmembrane helix</keyword>
<feature type="domain" description="Histidine kinase" evidence="13">
    <location>
        <begin position="369"/>
        <end position="590"/>
    </location>
</feature>
<dbReference type="PANTHER" id="PTHR45339">
    <property type="entry name" value="HYBRID SIGNAL TRANSDUCTION HISTIDINE KINASE J"/>
    <property type="match status" value="1"/>
</dbReference>
<dbReference type="EMBL" id="VLKL01000016">
    <property type="protein sequence ID" value="TWH99839.1"/>
    <property type="molecule type" value="Genomic_DNA"/>
</dbReference>
<feature type="transmembrane region" description="Helical" evidence="12">
    <location>
        <begin position="140"/>
        <end position="160"/>
    </location>
</feature>
<keyword evidence="7" id="KW-0067">ATP-binding</keyword>
<dbReference type="InterPro" id="IPR035965">
    <property type="entry name" value="PAS-like_dom_sf"/>
</dbReference>
<dbReference type="InterPro" id="IPR004358">
    <property type="entry name" value="Sig_transdc_His_kin-like_C"/>
</dbReference>
<dbReference type="Gene3D" id="3.30.565.10">
    <property type="entry name" value="Histidine kinase-like ATPase, C-terminal domain"/>
    <property type="match status" value="1"/>
</dbReference>
<organism evidence="16 17">
    <name type="scientific">Bradyrhizobium daqingense</name>
    <dbReference type="NCBI Taxonomy" id="993502"/>
    <lineage>
        <taxon>Bacteria</taxon>
        <taxon>Pseudomonadati</taxon>
        <taxon>Pseudomonadota</taxon>
        <taxon>Alphaproteobacteria</taxon>
        <taxon>Hyphomicrobiales</taxon>
        <taxon>Nitrobacteraceae</taxon>
        <taxon>Bradyrhizobium</taxon>
    </lineage>
</organism>
<evidence type="ECO:0000313" key="17">
    <source>
        <dbReference type="Proteomes" id="UP000317176"/>
    </source>
</evidence>
<dbReference type="InterPro" id="IPR003661">
    <property type="entry name" value="HisK_dim/P_dom"/>
</dbReference>
<evidence type="ECO:0000256" key="11">
    <source>
        <dbReference type="PROSITE-ProRule" id="PRU00169"/>
    </source>
</evidence>
<keyword evidence="8" id="KW-0902">Two-component regulatory system</keyword>
<dbReference type="InterPro" id="IPR001789">
    <property type="entry name" value="Sig_transdc_resp-reg_receiver"/>
</dbReference>
<evidence type="ECO:0000256" key="10">
    <source>
        <dbReference type="ARBA" id="ARBA00068150"/>
    </source>
</evidence>
<dbReference type="SUPFAM" id="SSF55874">
    <property type="entry name" value="ATPase domain of HSP90 chaperone/DNA topoisomerase II/histidine kinase"/>
    <property type="match status" value="1"/>
</dbReference>
<evidence type="ECO:0000256" key="8">
    <source>
        <dbReference type="ARBA" id="ARBA00023012"/>
    </source>
</evidence>
<keyword evidence="4" id="KW-0808">Transferase</keyword>
<dbReference type="InterPro" id="IPR036097">
    <property type="entry name" value="HisK_dim/P_sf"/>
</dbReference>
<dbReference type="EC" id="2.7.13.3" evidence="2"/>
<evidence type="ECO:0000256" key="9">
    <source>
        <dbReference type="ARBA" id="ARBA00064003"/>
    </source>
</evidence>
<dbReference type="SMART" id="SM00388">
    <property type="entry name" value="HisKA"/>
    <property type="match status" value="1"/>
</dbReference>
<evidence type="ECO:0000259" key="14">
    <source>
        <dbReference type="PROSITE" id="PS50110"/>
    </source>
</evidence>
<dbReference type="SUPFAM" id="SSF47384">
    <property type="entry name" value="Homodimeric domain of signal transducing histidine kinase"/>
    <property type="match status" value="1"/>
</dbReference>
<feature type="transmembrane region" description="Helical" evidence="12">
    <location>
        <begin position="46"/>
        <end position="71"/>
    </location>
</feature>
<evidence type="ECO:0000256" key="2">
    <source>
        <dbReference type="ARBA" id="ARBA00012438"/>
    </source>
</evidence>
<dbReference type="Proteomes" id="UP000317176">
    <property type="component" value="Unassembled WGS sequence"/>
</dbReference>
<dbReference type="Pfam" id="PF02518">
    <property type="entry name" value="HATPase_c"/>
    <property type="match status" value="1"/>
</dbReference>
<keyword evidence="12" id="KW-0472">Membrane</keyword>
<dbReference type="Gene3D" id="3.40.50.2300">
    <property type="match status" value="1"/>
</dbReference>
<dbReference type="SMART" id="SM00448">
    <property type="entry name" value="REC"/>
    <property type="match status" value="1"/>
</dbReference>
<dbReference type="FunFam" id="3.30.565.10:FF:000010">
    <property type="entry name" value="Sensor histidine kinase RcsC"/>
    <property type="match status" value="1"/>
</dbReference>
<dbReference type="PANTHER" id="PTHR45339:SF1">
    <property type="entry name" value="HYBRID SIGNAL TRANSDUCTION HISTIDINE KINASE J"/>
    <property type="match status" value="1"/>
</dbReference>
<dbReference type="GO" id="GO:0000155">
    <property type="term" value="F:phosphorelay sensor kinase activity"/>
    <property type="evidence" value="ECO:0007669"/>
    <property type="project" value="InterPro"/>
</dbReference>
<feature type="domain" description="PAC" evidence="15">
    <location>
        <begin position="308"/>
        <end position="359"/>
    </location>
</feature>
<evidence type="ECO:0000256" key="4">
    <source>
        <dbReference type="ARBA" id="ARBA00022679"/>
    </source>
</evidence>
<dbReference type="Pfam" id="PF08448">
    <property type="entry name" value="PAS_4"/>
    <property type="match status" value="1"/>
</dbReference>
<dbReference type="CDD" id="cd17546">
    <property type="entry name" value="REC_hyHK_CKI1_RcsC-like"/>
    <property type="match status" value="1"/>
</dbReference>
<reference evidence="16 17" key="1">
    <citation type="journal article" date="2015" name="Stand. Genomic Sci.">
        <title>Genomic Encyclopedia of Bacterial and Archaeal Type Strains, Phase III: the genomes of soil and plant-associated and newly described type strains.</title>
        <authorList>
            <person name="Whitman W.B."/>
            <person name="Woyke T."/>
            <person name="Klenk H.P."/>
            <person name="Zhou Y."/>
            <person name="Lilburn T.G."/>
            <person name="Beck B.J."/>
            <person name="De Vos P."/>
            <person name="Vandamme P."/>
            <person name="Eisen J.A."/>
            <person name="Garrity G."/>
            <person name="Hugenholtz P."/>
            <person name="Kyrpides N.C."/>
        </authorList>
    </citation>
    <scope>NUCLEOTIDE SEQUENCE [LARGE SCALE GENOMIC DNA]</scope>
    <source>
        <strain evidence="16 17">CGMCC 1.10947</strain>
    </source>
</reference>
<protein>
    <recommendedName>
        <fullName evidence="10">Sensory/regulatory protein RpfC</fullName>
        <ecNumber evidence="2">2.7.13.3</ecNumber>
    </recommendedName>
</protein>
<evidence type="ECO:0000259" key="15">
    <source>
        <dbReference type="PROSITE" id="PS50113"/>
    </source>
</evidence>
<dbReference type="PROSITE" id="PS50113">
    <property type="entry name" value="PAC"/>
    <property type="match status" value="1"/>
</dbReference>
<dbReference type="Gene3D" id="1.10.287.130">
    <property type="match status" value="1"/>
</dbReference>
<evidence type="ECO:0000313" key="16">
    <source>
        <dbReference type="EMBL" id="TWH99839.1"/>
    </source>
</evidence>
<proteinExistence type="predicted"/>
<dbReference type="InterPro" id="IPR005467">
    <property type="entry name" value="His_kinase_dom"/>
</dbReference>
<comment type="subunit">
    <text evidence="9">At low DSF concentrations, interacts with RpfF.</text>
</comment>
<dbReference type="CDD" id="cd16922">
    <property type="entry name" value="HATPase_EvgS-ArcB-TorS-like"/>
    <property type="match status" value="1"/>
</dbReference>
<sequence length="769" mass="84124">MKRTEPRDGLVGAFLYWLGGFEIEDGLTADLSERELRRIRAKQIDAVTRLIPVTMAVTMLNVGIVLILFWGRGWNDFLAIWGLTLAATASLAVRAWRRSHRNPPQEASPRAARQMLRQAFFLAAIWGTLPLALFSRVEPTSQLILACLMVGMMSGGAFMLSTFPRAGLVYLATVTIACVGALLLCGTGPYLVTAVFLLLFAFFMARNIVSQGNLFLGNLKAQLELERQTEIISLLLKDFQENASDWLWQTDAEGRLVEVPERFAAVAQLPLPLLKGSHFADVLDMLCPEDKTAAYNIVGLMEQAEPLHEMNLKVVAGGEARLWSLTAKPAHDRDGHFLGYRGFGRDVTERWRAEKAEAESRAKSDFLAVMSHEIRTPMNGVLGLASMLLETKLDPEQREAVTTIRESGDNLQRILNDILDLSKLEAGRFQFEAIDFAPQALVEAVATVGRASAKNKGFTVRVALDPNLPPTLRGDVARIRQVLLNLVSNAVKFTDEGEVTISATCQARRDLLATVEWTVTDTGIGIAPEKLGELFSDFAQADASISRRFGGTGLGLAISRRIIEQMGGTIGVTSTPGEGSAFRFTLVLPWSQAQASDQDAGRDAAEELRARIADLDRPLRVLVAEDDAVNRMVVSKMLGAFEVELRVVTDGVQAVAAASDGDHDIVLMDVRMPDMDGLAATRAIRAQGDRFETLPIVALTANAFPEDVRICREAGMSDFLAKPLRKPALIAALLRALDGYVMSEDAPLQPDLMPVAVEWTDEERQATGV</sequence>
<feature type="domain" description="Response regulatory" evidence="14">
    <location>
        <begin position="620"/>
        <end position="737"/>
    </location>
</feature>
<dbReference type="PROSITE" id="PS50110">
    <property type="entry name" value="RESPONSE_REGULATORY"/>
    <property type="match status" value="1"/>
</dbReference>
<gene>
    <name evidence="16" type="ORF">IQ17_05139</name>
</gene>
<dbReference type="SMART" id="SM00387">
    <property type="entry name" value="HATPase_c"/>
    <property type="match status" value="1"/>
</dbReference>
<feature type="transmembrane region" description="Helical" evidence="12">
    <location>
        <begin position="77"/>
        <end position="96"/>
    </location>
</feature>
<name>A0A562KWN3_9BRAD</name>
<evidence type="ECO:0000259" key="13">
    <source>
        <dbReference type="PROSITE" id="PS50109"/>
    </source>
</evidence>
<comment type="caution">
    <text evidence="16">The sequence shown here is derived from an EMBL/GenBank/DDBJ whole genome shotgun (WGS) entry which is preliminary data.</text>
</comment>
<dbReference type="InterPro" id="IPR003594">
    <property type="entry name" value="HATPase_dom"/>
</dbReference>
<dbReference type="PRINTS" id="PR00344">
    <property type="entry name" value="BCTRLSENSOR"/>
</dbReference>
<dbReference type="SUPFAM" id="SSF52172">
    <property type="entry name" value="CheY-like"/>
    <property type="match status" value="1"/>
</dbReference>
<dbReference type="PROSITE" id="PS50109">
    <property type="entry name" value="HIS_KIN"/>
    <property type="match status" value="1"/>
</dbReference>
<dbReference type="Pfam" id="PF00072">
    <property type="entry name" value="Response_reg"/>
    <property type="match status" value="1"/>
</dbReference>